<protein>
    <submittedName>
        <fullName evidence="1">Bifunctional protein GlmU</fullName>
    </submittedName>
</protein>
<dbReference type="EMBL" id="QNUK01000001">
    <property type="protein sequence ID" value="KAF5910101.1"/>
    <property type="molecule type" value="Genomic_DNA"/>
</dbReference>
<proteinExistence type="predicted"/>
<dbReference type="Proteomes" id="UP000727407">
    <property type="component" value="Unassembled WGS sequence"/>
</dbReference>
<comment type="caution">
    <text evidence="1">The sequence shown here is derived from an EMBL/GenBank/DDBJ whole genome shotgun (WGS) entry which is preliminary data.</text>
</comment>
<reference evidence="1" key="1">
    <citation type="submission" date="2020-07" db="EMBL/GenBank/DDBJ databases">
        <title>Clarias magur genome sequencing, assembly and annotation.</title>
        <authorList>
            <person name="Kushwaha B."/>
            <person name="Kumar R."/>
            <person name="Das P."/>
            <person name="Joshi C.G."/>
            <person name="Kumar D."/>
            <person name="Nagpure N.S."/>
            <person name="Pandey M."/>
            <person name="Agarwal S."/>
            <person name="Srivastava S."/>
            <person name="Singh M."/>
            <person name="Sahoo L."/>
            <person name="Jayasankar P."/>
            <person name="Meher P.K."/>
            <person name="Koringa P.G."/>
            <person name="Iquebal M.A."/>
            <person name="Das S.P."/>
            <person name="Bit A."/>
            <person name="Patnaik S."/>
            <person name="Patel N."/>
            <person name="Shah T.M."/>
            <person name="Hinsu A."/>
            <person name="Jena J.K."/>
        </authorList>
    </citation>
    <scope>NUCLEOTIDE SEQUENCE</scope>
    <source>
        <strain evidence="1">CIFAMagur01</strain>
        <tissue evidence="1">Testis</tissue>
    </source>
</reference>
<gene>
    <name evidence="1" type="primary">glmU</name>
    <name evidence="1" type="ORF">DAT39_000122</name>
</gene>
<dbReference type="AlphaFoldDB" id="A0A8J4XH92"/>
<name>A0A8J4XH92_CLAMG</name>
<sequence length="94" mass="10757">MRSLPIYIHVTAILYTTEEQPEAILIKGHSFIVAPNHFQMAQQSELRFPAYTEYRGSGHVMCCVVHISLEQLQLECPQSLQCLFKKAPLMVSKH</sequence>
<keyword evidence="2" id="KW-1185">Reference proteome</keyword>
<accession>A0A8J4XH92</accession>
<evidence type="ECO:0000313" key="1">
    <source>
        <dbReference type="EMBL" id="KAF5910101.1"/>
    </source>
</evidence>
<evidence type="ECO:0000313" key="2">
    <source>
        <dbReference type="Proteomes" id="UP000727407"/>
    </source>
</evidence>
<organism evidence="1 2">
    <name type="scientific">Clarias magur</name>
    <name type="common">Asian catfish</name>
    <name type="synonym">Macropteronotus magur</name>
    <dbReference type="NCBI Taxonomy" id="1594786"/>
    <lineage>
        <taxon>Eukaryota</taxon>
        <taxon>Metazoa</taxon>
        <taxon>Chordata</taxon>
        <taxon>Craniata</taxon>
        <taxon>Vertebrata</taxon>
        <taxon>Euteleostomi</taxon>
        <taxon>Actinopterygii</taxon>
        <taxon>Neopterygii</taxon>
        <taxon>Teleostei</taxon>
        <taxon>Ostariophysi</taxon>
        <taxon>Siluriformes</taxon>
        <taxon>Clariidae</taxon>
        <taxon>Clarias</taxon>
    </lineage>
</organism>